<evidence type="ECO:0000313" key="6">
    <source>
        <dbReference type="Proteomes" id="UP000026961"/>
    </source>
</evidence>
<dbReference type="NCBIfam" id="TIGR00020">
    <property type="entry name" value="prfB"/>
    <property type="match status" value="1"/>
</dbReference>
<dbReference type="Gramene" id="OGLUM03G14640.1">
    <property type="protein sequence ID" value="OGLUM03G14640.1"/>
    <property type="gene ID" value="OGLUM03G14640"/>
</dbReference>
<keyword evidence="2" id="KW-0648">Protein biosynthesis</keyword>
<dbReference type="Gene3D" id="1.20.58.410">
    <property type="entry name" value="Release factor"/>
    <property type="match status" value="1"/>
</dbReference>
<dbReference type="FunFam" id="3.30.160.20:FF:000004">
    <property type="entry name" value="Peptide chain release factor 1"/>
    <property type="match status" value="1"/>
</dbReference>
<proteinExistence type="inferred from homology"/>
<comment type="similarity">
    <text evidence="1">Belongs to the prokaryotic/mitochondrial release factor family.</text>
</comment>
<reference evidence="5" key="2">
    <citation type="submission" date="2018-05" db="EMBL/GenBank/DDBJ databases">
        <title>OgluRS3 (Oryza glumaepatula Reference Sequence Version 3).</title>
        <authorList>
            <person name="Zhang J."/>
            <person name="Kudrna D."/>
            <person name="Lee S."/>
            <person name="Talag J."/>
            <person name="Welchert J."/>
            <person name="Wing R.A."/>
        </authorList>
    </citation>
    <scope>NUCLEOTIDE SEQUENCE [LARGE SCALE GENOMIC DNA]</scope>
</reference>
<dbReference type="InterPro" id="IPR000352">
    <property type="entry name" value="Pep_chain_release_fac_I"/>
</dbReference>
<dbReference type="Gene3D" id="3.30.160.20">
    <property type="match status" value="1"/>
</dbReference>
<dbReference type="Pfam" id="PF03462">
    <property type="entry name" value="PCRF"/>
    <property type="match status" value="1"/>
</dbReference>
<dbReference type="GO" id="GO:0016149">
    <property type="term" value="F:translation release factor activity, codon specific"/>
    <property type="evidence" value="ECO:0007669"/>
    <property type="project" value="InterPro"/>
</dbReference>
<dbReference type="HOGENOM" id="CLU_036856_2_0_1"/>
<protein>
    <recommendedName>
        <fullName evidence="4">Peptide chain release factor domain-containing protein</fullName>
    </recommendedName>
</protein>
<reference evidence="5" key="1">
    <citation type="submission" date="2015-04" db="UniProtKB">
        <authorList>
            <consortium name="EnsemblPlants"/>
        </authorList>
    </citation>
    <scope>IDENTIFICATION</scope>
</reference>
<keyword evidence="3" id="KW-0732">Signal</keyword>
<dbReference type="GO" id="GO:0005737">
    <property type="term" value="C:cytoplasm"/>
    <property type="evidence" value="ECO:0007669"/>
    <property type="project" value="InterPro"/>
</dbReference>
<dbReference type="EnsemblPlants" id="OGLUM03G14640.1">
    <property type="protein sequence ID" value="OGLUM03G14640.1"/>
    <property type="gene ID" value="OGLUM03G14640"/>
</dbReference>
<dbReference type="STRING" id="40148.A0A0D9Z662"/>
<feature type="domain" description="Peptide chain release factor" evidence="4">
    <location>
        <begin position="207"/>
        <end position="317"/>
    </location>
</feature>
<dbReference type="Gene3D" id="3.30.70.1660">
    <property type="match status" value="1"/>
</dbReference>
<dbReference type="PANTHER" id="PTHR43116:SF3">
    <property type="entry name" value="CLASS I PEPTIDE CHAIN RELEASE FACTOR"/>
    <property type="match status" value="1"/>
</dbReference>
<dbReference type="SMART" id="SM00937">
    <property type="entry name" value="PCRF"/>
    <property type="match status" value="1"/>
</dbReference>
<dbReference type="SUPFAM" id="SSF75620">
    <property type="entry name" value="Release factor"/>
    <property type="match status" value="1"/>
</dbReference>
<dbReference type="HAMAP" id="MF_00094">
    <property type="entry name" value="Rel_fac_2"/>
    <property type="match status" value="1"/>
</dbReference>
<sequence>MCRLRLSSLLCPCAAFSAASSEPTRMASCLLTRSTAARLLSHLRSSGALSPTHHHHHHLEHGAALASLLGLGRGGLPAAAGPWSPRDPPTRWFSSPATVAEAPMTADGLTVDSIAGKGWTILPEAESDWRSHAAAVAQSVKLIKKRLKWGWILERSRQLSVVLERPDLWDDPVFAGKVSREHGELMGKIKSVNQFEQELMEHIDMLRLAREEDDNELETETMRALAEMRRSAKEKELNALLSGDNDSCSCFIEVQAGAGGTESMDWAAMVMNMYSSWAQRRGYTVSIIEEMPGEIAGIKRATIKVDGEYAFGYAKAEVGVHRLVRISPFDSGKRRHTSFAAVAVVPILGDGSTRYQIKDSDLRIERFRSGGPGGQHANCTESAVRIVHIPTGITATCQNERSQHMNKASAMAVLQSRLDQLEIARQAQMNADHTQSLSEISWGNQIRSYVLHPYRMVKDLRTNYEVSDPDSVLNGDLDDFILNFLSTSLDEAD</sequence>
<dbReference type="InterPro" id="IPR004374">
    <property type="entry name" value="PrfB"/>
</dbReference>
<evidence type="ECO:0000256" key="3">
    <source>
        <dbReference type="SAM" id="SignalP"/>
    </source>
</evidence>
<dbReference type="Proteomes" id="UP000026961">
    <property type="component" value="Chromosome 3"/>
</dbReference>
<dbReference type="PANTHER" id="PTHR43116">
    <property type="entry name" value="PEPTIDE CHAIN RELEASE FACTOR 2"/>
    <property type="match status" value="1"/>
</dbReference>
<keyword evidence="6" id="KW-1185">Reference proteome</keyword>
<feature type="chain" id="PRO_5002352038" description="Peptide chain release factor domain-containing protein" evidence="3">
    <location>
        <begin position="22"/>
        <end position="493"/>
    </location>
</feature>
<dbReference type="Pfam" id="PF00472">
    <property type="entry name" value="RF-1"/>
    <property type="match status" value="1"/>
</dbReference>
<evidence type="ECO:0000313" key="5">
    <source>
        <dbReference type="EnsemblPlants" id="OGLUM03G14640.1"/>
    </source>
</evidence>
<name>A0A0D9Z662_9ORYZ</name>
<evidence type="ECO:0000259" key="4">
    <source>
        <dbReference type="SMART" id="SM00937"/>
    </source>
</evidence>
<dbReference type="AlphaFoldDB" id="A0A0D9Z662"/>
<dbReference type="InterPro" id="IPR005139">
    <property type="entry name" value="PCRF"/>
</dbReference>
<organism evidence="5">
    <name type="scientific">Oryza glumipatula</name>
    <dbReference type="NCBI Taxonomy" id="40148"/>
    <lineage>
        <taxon>Eukaryota</taxon>
        <taxon>Viridiplantae</taxon>
        <taxon>Streptophyta</taxon>
        <taxon>Embryophyta</taxon>
        <taxon>Tracheophyta</taxon>
        <taxon>Spermatophyta</taxon>
        <taxon>Magnoliopsida</taxon>
        <taxon>Liliopsida</taxon>
        <taxon>Poales</taxon>
        <taxon>Poaceae</taxon>
        <taxon>BOP clade</taxon>
        <taxon>Oryzoideae</taxon>
        <taxon>Oryzeae</taxon>
        <taxon>Oryzinae</taxon>
        <taxon>Oryza</taxon>
    </lineage>
</organism>
<feature type="signal peptide" evidence="3">
    <location>
        <begin position="1"/>
        <end position="21"/>
    </location>
</feature>
<evidence type="ECO:0000256" key="1">
    <source>
        <dbReference type="ARBA" id="ARBA00010835"/>
    </source>
</evidence>
<evidence type="ECO:0000256" key="2">
    <source>
        <dbReference type="ARBA" id="ARBA00022917"/>
    </source>
</evidence>
<accession>A0A0D9Z662</accession>
<dbReference type="eggNOG" id="KOG2726">
    <property type="taxonomic scope" value="Eukaryota"/>
</dbReference>
<dbReference type="InterPro" id="IPR045853">
    <property type="entry name" value="Pep_chain_release_fac_I_sf"/>
</dbReference>